<evidence type="ECO:0000256" key="1">
    <source>
        <dbReference type="SAM" id="MobiDB-lite"/>
    </source>
</evidence>
<gene>
    <name evidence="2" type="ORF">UMAG_00776</name>
</gene>
<feature type="compositionally biased region" description="Low complexity" evidence="1">
    <location>
        <begin position="17"/>
        <end position="31"/>
    </location>
</feature>
<dbReference type="OrthoDB" id="2554736at2759"/>
<feature type="compositionally biased region" description="Basic and acidic residues" evidence="1">
    <location>
        <begin position="244"/>
        <end position="254"/>
    </location>
</feature>
<dbReference type="AlphaFoldDB" id="A0A0D1CHD0"/>
<dbReference type="RefSeq" id="XP_011386550.1">
    <property type="nucleotide sequence ID" value="XM_011388248.1"/>
</dbReference>
<sequence length="337" mass="38375">MSESSDSDTTDSDSTDSDTSTSSSSSSSSDLDTLLEIYSKVKQQRYITDRSRNPRRSERMIDRLLYWEQRNPLRFRGLIRMKPAAFRDLVHKLLGTKPFQTQDRAPRTWDWAAERVAVALYRLRRSGDGAGVRDVALNCGCSEGSVVNWTRMTVDGLNELAEEDNELESALNGRDLPSLDQLAASSQADSLSKRLFRPVTPNGSGRQSYMEDEDAAEEEQLVAGRQQSESQSSSRSRTPLRPAAKRERTSPAKATEIRDALAAILVQSSQERNEARIKKEEEKTQRVLARGQLEKERLDREEVDRQECDLGDTVTYLCQLWLPLQRIRVHNWHLQRL</sequence>
<evidence type="ECO:0000313" key="3">
    <source>
        <dbReference type="Proteomes" id="UP000000561"/>
    </source>
</evidence>
<evidence type="ECO:0000313" key="2">
    <source>
        <dbReference type="EMBL" id="KIS72372.1"/>
    </source>
</evidence>
<feature type="compositionally biased region" description="Acidic residues" evidence="1">
    <location>
        <begin position="1"/>
        <end position="16"/>
    </location>
</feature>
<feature type="compositionally biased region" description="Acidic residues" evidence="1">
    <location>
        <begin position="210"/>
        <end position="220"/>
    </location>
</feature>
<feature type="region of interest" description="Disordered" evidence="1">
    <location>
        <begin position="1"/>
        <end position="31"/>
    </location>
</feature>
<dbReference type="GeneID" id="23561983"/>
<name>A0A0D1CHD0_MYCMD</name>
<dbReference type="VEuPathDB" id="FungiDB:UMAG_00776"/>
<dbReference type="EMBL" id="CM003140">
    <property type="protein sequence ID" value="KIS72372.1"/>
    <property type="molecule type" value="Genomic_DNA"/>
</dbReference>
<dbReference type="KEGG" id="uma:UMAG_00776"/>
<dbReference type="Proteomes" id="UP000000561">
    <property type="component" value="Chromosome 1"/>
</dbReference>
<accession>A0A0D1CHD0</accession>
<organism evidence="2 3">
    <name type="scientific">Mycosarcoma maydis</name>
    <name type="common">Corn smut fungus</name>
    <name type="synonym">Ustilago maydis</name>
    <dbReference type="NCBI Taxonomy" id="5270"/>
    <lineage>
        <taxon>Eukaryota</taxon>
        <taxon>Fungi</taxon>
        <taxon>Dikarya</taxon>
        <taxon>Basidiomycota</taxon>
        <taxon>Ustilaginomycotina</taxon>
        <taxon>Ustilaginomycetes</taxon>
        <taxon>Ustilaginales</taxon>
        <taxon>Ustilaginaceae</taxon>
        <taxon>Mycosarcoma</taxon>
    </lineage>
</organism>
<proteinExistence type="predicted"/>
<reference evidence="2 3" key="1">
    <citation type="journal article" date="2006" name="Nature">
        <title>Insights from the genome of the biotrophic fungal plant pathogen Ustilago maydis.</title>
        <authorList>
            <person name="Kamper J."/>
            <person name="Kahmann R."/>
            <person name="Bolker M."/>
            <person name="Ma L.J."/>
            <person name="Brefort T."/>
            <person name="Saville B.J."/>
            <person name="Banuett F."/>
            <person name="Kronstad J.W."/>
            <person name="Gold S.E."/>
            <person name="Muller O."/>
            <person name="Perlin M.H."/>
            <person name="Wosten H.A."/>
            <person name="de Vries R."/>
            <person name="Ruiz-Herrera J."/>
            <person name="Reynaga-Pena C.G."/>
            <person name="Snetselaar K."/>
            <person name="McCann M."/>
            <person name="Perez-Martin J."/>
            <person name="Feldbrugge M."/>
            <person name="Basse C.W."/>
            <person name="Steinberg G."/>
            <person name="Ibeas J.I."/>
            <person name="Holloman W."/>
            <person name="Guzman P."/>
            <person name="Farman M."/>
            <person name="Stajich J.E."/>
            <person name="Sentandreu R."/>
            <person name="Gonzalez-Prieto J.M."/>
            <person name="Kennell J.C."/>
            <person name="Molina L."/>
            <person name="Schirawski J."/>
            <person name="Mendoza-Mendoza A."/>
            <person name="Greilinger D."/>
            <person name="Munch K."/>
            <person name="Rossel N."/>
            <person name="Scherer M."/>
            <person name="Vranes M."/>
            <person name="Ladendorf O."/>
            <person name="Vincon V."/>
            <person name="Fuchs U."/>
            <person name="Sandrock B."/>
            <person name="Meng S."/>
            <person name="Ho E.C."/>
            <person name="Cahill M.J."/>
            <person name="Boyce K.J."/>
            <person name="Klose J."/>
            <person name="Klosterman S.J."/>
            <person name="Deelstra H.J."/>
            <person name="Ortiz-Castellanos L."/>
            <person name="Li W."/>
            <person name="Sanchez-Alonso P."/>
            <person name="Schreier P.H."/>
            <person name="Hauser-Hahn I."/>
            <person name="Vaupel M."/>
            <person name="Koopmann E."/>
            <person name="Friedrich G."/>
            <person name="Voss H."/>
            <person name="Schluter T."/>
            <person name="Margolis J."/>
            <person name="Platt D."/>
            <person name="Swimmer C."/>
            <person name="Gnirke A."/>
            <person name="Chen F."/>
            <person name="Vysotskaia V."/>
            <person name="Mannhaupt G."/>
            <person name="Guldener U."/>
            <person name="Munsterkotter M."/>
            <person name="Haase D."/>
            <person name="Oesterheld M."/>
            <person name="Mewes H.W."/>
            <person name="Mauceli E.W."/>
            <person name="DeCaprio D."/>
            <person name="Wade C.M."/>
            <person name="Butler J."/>
            <person name="Young S."/>
            <person name="Jaffe D.B."/>
            <person name="Calvo S."/>
            <person name="Nusbaum C."/>
            <person name="Galagan J."/>
            <person name="Birren B.W."/>
        </authorList>
    </citation>
    <scope>NUCLEOTIDE SEQUENCE [LARGE SCALE GENOMIC DNA]</scope>
    <source>
        <strain evidence="3">DSM 14603 / FGSC 9021 / UM521</strain>
    </source>
</reference>
<dbReference type="InParanoid" id="A0A0D1CHD0"/>
<keyword evidence="3" id="KW-1185">Reference proteome</keyword>
<feature type="compositionally biased region" description="Low complexity" evidence="1">
    <location>
        <begin position="225"/>
        <end position="237"/>
    </location>
</feature>
<protein>
    <submittedName>
        <fullName evidence="2">Uncharacterized protein</fullName>
    </submittedName>
</protein>
<feature type="region of interest" description="Disordered" evidence="1">
    <location>
        <begin position="193"/>
        <end position="254"/>
    </location>
</feature>